<gene>
    <name evidence="1" type="ORF">ENO26_07315</name>
</gene>
<comment type="caution">
    <text evidence="1">The sequence shown here is derived from an EMBL/GenBank/DDBJ whole genome shotgun (WGS) entry which is preliminary data.</text>
</comment>
<accession>A0A7J2U3J9</accession>
<reference evidence="1" key="1">
    <citation type="journal article" date="2020" name="mSystems">
        <title>Genome- and Community-Level Interaction Insights into Carbon Utilization and Element Cycling Functions of Hydrothermarchaeota in Hydrothermal Sediment.</title>
        <authorList>
            <person name="Zhou Z."/>
            <person name="Liu Y."/>
            <person name="Xu W."/>
            <person name="Pan J."/>
            <person name="Luo Z.H."/>
            <person name="Li M."/>
        </authorList>
    </citation>
    <scope>NUCLEOTIDE SEQUENCE [LARGE SCALE GENOMIC DNA]</scope>
    <source>
        <strain evidence="1">SpSt-125</strain>
    </source>
</reference>
<evidence type="ECO:0000313" key="1">
    <source>
        <dbReference type="EMBL" id="HEM67354.1"/>
    </source>
</evidence>
<protein>
    <submittedName>
        <fullName evidence="1">Uncharacterized protein</fullName>
    </submittedName>
</protein>
<proteinExistence type="predicted"/>
<sequence length="110" mass="12515">MPGEEVHKAVLDAALHDVPEVVRPSKEFLNGLYRGVAEPDKVLDEVEVCRGKDEKKVCSRRPAKHHGGDDEVVNKLIEYYYLLSLYHYKLADTPPKHFASACLTHFSRLK</sequence>
<organism evidence="1">
    <name type="scientific">Ignisphaera aggregans</name>
    <dbReference type="NCBI Taxonomy" id="334771"/>
    <lineage>
        <taxon>Archaea</taxon>
        <taxon>Thermoproteota</taxon>
        <taxon>Thermoprotei</taxon>
        <taxon>Desulfurococcales</taxon>
        <taxon>Desulfurococcaceae</taxon>
        <taxon>Ignisphaera</taxon>
    </lineage>
</organism>
<name>A0A7J2U3J9_9CREN</name>
<dbReference type="EMBL" id="DSEU01000047">
    <property type="protein sequence ID" value="HEM67354.1"/>
    <property type="molecule type" value="Genomic_DNA"/>
</dbReference>
<dbReference type="AlphaFoldDB" id="A0A7J2U3J9"/>